<name>A0A7S0ZWZ8_NOCSC</name>
<dbReference type="AlphaFoldDB" id="A0A7S0ZWZ8"/>
<evidence type="ECO:0000313" key="1">
    <source>
        <dbReference type="EMBL" id="CAD8835022.1"/>
    </source>
</evidence>
<dbReference type="EMBL" id="HBFQ01013481">
    <property type="protein sequence ID" value="CAD8835022.1"/>
    <property type="molecule type" value="Transcribed_RNA"/>
</dbReference>
<sequence length="300" mass="32771">MGQSCCPGTAVHCVAEADIAVEACEAHQEEFASLSGPCDTRRFPLSDSGSSSIASSVDEFALRGWKLVQPVTLVVRSLGGEEVFRDATGCFHMPVEQLIKSVCATIGADPDRVNLFSGATLLQTGTRLGESLDPPSTGSIEITLVRVPGPPVTVTARSGRPIQVLDTVPTIGSFCHFDRNYVFRDLGGFANLPNTRYILTSNEDRKMPAHAVMWTLKFRVPATVHINFRSDRHEARVASWLKKDGWTRSNIHSTLSTGIPHGPYSGPVFSKRVDDGVLELKGSNFHEGTYFVFVEFPYEL</sequence>
<accession>A0A7S0ZWZ8</accession>
<organism evidence="1">
    <name type="scientific">Noctiluca scintillans</name>
    <name type="common">Sea sparkle</name>
    <name type="synonym">Red tide dinoflagellate</name>
    <dbReference type="NCBI Taxonomy" id="2966"/>
    <lineage>
        <taxon>Eukaryota</taxon>
        <taxon>Sar</taxon>
        <taxon>Alveolata</taxon>
        <taxon>Dinophyceae</taxon>
        <taxon>Noctilucales</taxon>
        <taxon>Noctilucaceae</taxon>
        <taxon>Noctiluca</taxon>
    </lineage>
</organism>
<protein>
    <submittedName>
        <fullName evidence="1">Uncharacterized protein</fullName>
    </submittedName>
</protein>
<gene>
    <name evidence="1" type="ORF">NSCI0253_LOCUS9370</name>
</gene>
<reference evidence="1" key="1">
    <citation type="submission" date="2021-01" db="EMBL/GenBank/DDBJ databases">
        <authorList>
            <person name="Corre E."/>
            <person name="Pelletier E."/>
            <person name="Niang G."/>
            <person name="Scheremetjew M."/>
            <person name="Finn R."/>
            <person name="Kale V."/>
            <person name="Holt S."/>
            <person name="Cochrane G."/>
            <person name="Meng A."/>
            <person name="Brown T."/>
            <person name="Cohen L."/>
        </authorList>
    </citation>
    <scope>NUCLEOTIDE SEQUENCE</scope>
</reference>
<proteinExistence type="predicted"/>